<reference evidence="2 5" key="2">
    <citation type="submission" date="2017-06" db="EMBL/GenBank/DDBJ databases">
        <title>Complete genome sequence of Paenibacillus odorifer CBA7130.</title>
        <authorList>
            <person name="Nam Y.-D."/>
            <person name="Kang J."/>
            <person name="Chung W.-H."/>
        </authorList>
    </citation>
    <scope>NUCLEOTIDE SEQUENCE [LARGE SCALE GENOMIC DNA]</scope>
    <source>
        <strain evidence="2 5">CBA7130</strain>
    </source>
</reference>
<protein>
    <recommendedName>
        <fullName evidence="6">WXG100 family type VII secretion target</fullName>
    </recommendedName>
</protein>
<dbReference type="EMBL" id="CP021965">
    <property type="protein sequence ID" value="AWV32703.1"/>
    <property type="molecule type" value="Genomic_DNA"/>
</dbReference>
<sequence>MNSGMVRGIAFDCHRLLSPAQECSDKMRAAITGVSGYWVDLGGEEFKQHCEEWIKKMNEFKAAIAQIESNMMNYADKLQVEEERAEAARIKEAERQASERAAAAAAAAAAKSTGKIK</sequence>
<dbReference type="RefSeq" id="WP_076135805.1">
    <property type="nucleotide sequence ID" value="NZ_CP021965.1"/>
</dbReference>
<evidence type="ECO:0000313" key="2">
    <source>
        <dbReference type="EMBL" id="AWV32703.1"/>
    </source>
</evidence>
<dbReference type="Gene3D" id="1.10.287.1060">
    <property type="entry name" value="ESAT-6-like"/>
    <property type="match status" value="1"/>
</dbReference>
<feature type="coiled-coil region" evidence="1">
    <location>
        <begin position="50"/>
        <end position="100"/>
    </location>
</feature>
<dbReference type="InterPro" id="IPR036689">
    <property type="entry name" value="ESAT-6-like_sf"/>
</dbReference>
<accession>A0A1R0YRH4</accession>
<reference evidence="3 4" key="1">
    <citation type="submission" date="2016-10" db="EMBL/GenBank/DDBJ databases">
        <title>Paenibacillus species isolates.</title>
        <authorList>
            <person name="Beno S.M."/>
        </authorList>
    </citation>
    <scope>NUCLEOTIDE SEQUENCE [LARGE SCALE GENOMIC DNA]</scope>
    <source>
        <strain evidence="3 4">FSL H7-0918</strain>
    </source>
</reference>
<evidence type="ECO:0000313" key="3">
    <source>
        <dbReference type="EMBL" id="OME19104.1"/>
    </source>
</evidence>
<dbReference type="SUPFAM" id="SSF140453">
    <property type="entry name" value="EsxAB dimer-like"/>
    <property type="match status" value="1"/>
</dbReference>
<name>A0A1R0YRH4_9BACL</name>
<keyword evidence="1" id="KW-0175">Coiled coil</keyword>
<evidence type="ECO:0000313" key="5">
    <source>
        <dbReference type="Proteomes" id="UP000249163"/>
    </source>
</evidence>
<evidence type="ECO:0000256" key="1">
    <source>
        <dbReference type="SAM" id="Coils"/>
    </source>
</evidence>
<dbReference type="OrthoDB" id="2657944at2"/>
<proteinExistence type="predicted"/>
<dbReference type="Proteomes" id="UP000249163">
    <property type="component" value="Chromosome"/>
</dbReference>
<dbReference type="Proteomes" id="UP000187323">
    <property type="component" value="Unassembled WGS sequence"/>
</dbReference>
<organism evidence="3 4">
    <name type="scientific">Paenibacillus odorifer</name>
    <dbReference type="NCBI Taxonomy" id="189426"/>
    <lineage>
        <taxon>Bacteria</taxon>
        <taxon>Bacillati</taxon>
        <taxon>Bacillota</taxon>
        <taxon>Bacilli</taxon>
        <taxon>Bacillales</taxon>
        <taxon>Paenibacillaceae</taxon>
        <taxon>Paenibacillus</taxon>
    </lineage>
</organism>
<evidence type="ECO:0000313" key="4">
    <source>
        <dbReference type="Proteomes" id="UP000187323"/>
    </source>
</evidence>
<evidence type="ECO:0008006" key="6">
    <source>
        <dbReference type="Google" id="ProtNLM"/>
    </source>
</evidence>
<gene>
    <name evidence="3" type="ORF">BSK47_16130</name>
    <name evidence="2" type="ORF">CD191_08765</name>
</gene>
<dbReference type="EMBL" id="MPTO01000014">
    <property type="protein sequence ID" value="OME19104.1"/>
    <property type="molecule type" value="Genomic_DNA"/>
</dbReference>
<dbReference type="AlphaFoldDB" id="A0A1R0YRH4"/>